<dbReference type="CDD" id="cd03801">
    <property type="entry name" value="GT4_PimA-like"/>
    <property type="match status" value="1"/>
</dbReference>
<evidence type="ECO:0000313" key="3">
    <source>
        <dbReference type="EMBL" id="OFW57742.1"/>
    </source>
</evidence>
<dbReference type="EMBL" id="MELK01000030">
    <property type="protein sequence ID" value="OFW57742.1"/>
    <property type="molecule type" value="Genomic_DNA"/>
</dbReference>
<reference evidence="3 4" key="1">
    <citation type="journal article" date="2016" name="Nat. Commun.">
        <title>Thousands of microbial genomes shed light on interconnected biogeochemical processes in an aquifer system.</title>
        <authorList>
            <person name="Anantharaman K."/>
            <person name="Brown C.T."/>
            <person name="Hug L.A."/>
            <person name="Sharon I."/>
            <person name="Castelle C.J."/>
            <person name="Probst A.J."/>
            <person name="Thomas B.C."/>
            <person name="Singh A."/>
            <person name="Wilkins M.J."/>
            <person name="Karaoz U."/>
            <person name="Brodie E.L."/>
            <person name="Williams K.H."/>
            <person name="Hubbard S.S."/>
            <person name="Banfield J.F."/>
        </authorList>
    </citation>
    <scope>NUCLEOTIDE SEQUENCE [LARGE SCALE GENOMIC DNA]</scope>
</reference>
<sequence length="360" mass="40521">MKVHQICARLQFGDAVTGQVLRIHELLGSWGWESHVYATANDEHMAGINEGMMAYRGKRSRSREDILIYHLSVYDDNHRQYLDSHNCKVLIYHNITPPHFLAPYDPFLADVCRRGRELLPHLKQCDLALGDSEYNRLELVAAGFEETKTGVLPIFIDMEALGGKYNRALRDSLCDGTTNLLFVGRMVPNKRIEDLIDLFAVYNKKVDAHSRLLLVGTTWSVTYNAELARRIRGYGLQGAVSIPGWSWGVSDEDLRAYYRAGDVFITCSRHEGFCVPLLESMFFGVPILARAEAAIPVTLEGAGMTFKVMDVQLLAEAVAELVNNRELREALAAKGRQRLEEFAPEKIAEKLRSYLEAAAS</sequence>
<dbReference type="AlphaFoldDB" id="A0A1F2WLN0"/>
<dbReference type="STRING" id="1797197.A2Y75_08385"/>
<proteinExistence type="predicted"/>
<dbReference type="GO" id="GO:0009103">
    <property type="term" value="P:lipopolysaccharide biosynthetic process"/>
    <property type="evidence" value="ECO:0007669"/>
    <property type="project" value="TreeGrafter"/>
</dbReference>
<evidence type="ECO:0000259" key="2">
    <source>
        <dbReference type="Pfam" id="PF00534"/>
    </source>
</evidence>
<dbReference type="Pfam" id="PF00534">
    <property type="entry name" value="Glycos_transf_1"/>
    <property type="match status" value="1"/>
</dbReference>
<dbReference type="InterPro" id="IPR001296">
    <property type="entry name" value="Glyco_trans_1"/>
</dbReference>
<dbReference type="PANTHER" id="PTHR46401">
    <property type="entry name" value="GLYCOSYLTRANSFERASE WBBK-RELATED"/>
    <property type="match status" value="1"/>
</dbReference>
<dbReference type="GO" id="GO:0016757">
    <property type="term" value="F:glycosyltransferase activity"/>
    <property type="evidence" value="ECO:0007669"/>
    <property type="project" value="InterPro"/>
</dbReference>
<accession>A0A1F2WLN0</accession>
<evidence type="ECO:0000313" key="4">
    <source>
        <dbReference type="Proteomes" id="UP000177876"/>
    </source>
</evidence>
<organism evidence="3 4">
    <name type="scientific">Candidatus Solincola sediminis</name>
    <dbReference type="NCBI Taxonomy" id="1797199"/>
    <lineage>
        <taxon>Bacteria</taxon>
        <taxon>Bacillati</taxon>
        <taxon>Actinomycetota</taxon>
        <taxon>Candidatus Geothermincolia</taxon>
        <taxon>Candidatus Geothermincolales</taxon>
        <taxon>Candidatus Geothermincolaceae</taxon>
        <taxon>Candidatus Solincola</taxon>
    </lineage>
</organism>
<name>A0A1F2WLN0_9ACTN</name>
<dbReference type="SUPFAM" id="SSF53756">
    <property type="entry name" value="UDP-Glycosyltransferase/glycogen phosphorylase"/>
    <property type="match status" value="1"/>
</dbReference>
<evidence type="ECO:0000256" key="1">
    <source>
        <dbReference type="ARBA" id="ARBA00022679"/>
    </source>
</evidence>
<keyword evidence="1" id="KW-0808">Transferase</keyword>
<protein>
    <recommendedName>
        <fullName evidence="2">Glycosyl transferase family 1 domain-containing protein</fullName>
    </recommendedName>
</protein>
<comment type="caution">
    <text evidence="3">The sequence shown here is derived from an EMBL/GenBank/DDBJ whole genome shotgun (WGS) entry which is preliminary data.</text>
</comment>
<dbReference type="Gene3D" id="3.40.50.2000">
    <property type="entry name" value="Glycogen Phosphorylase B"/>
    <property type="match status" value="2"/>
</dbReference>
<gene>
    <name evidence="3" type="ORF">A2Y75_08385</name>
</gene>
<feature type="domain" description="Glycosyl transferase family 1" evidence="2">
    <location>
        <begin position="179"/>
        <end position="338"/>
    </location>
</feature>
<dbReference type="PANTHER" id="PTHR46401:SF2">
    <property type="entry name" value="GLYCOSYLTRANSFERASE WBBK-RELATED"/>
    <property type="match status" value="1"/>
</dbReference>
<dbReference type="Proteomes" id="UP000177876">
    <property type="component" value="Unassembled WGS sequence"/>
</dbReference>